<dbReference type="AlphaFoldDB" id="A0A8T0XVK6"/>
<dbReference type="Proteomes" id="UP000823388">
    <property type="component" value="Chromosome 1K"/>
</dbReference>
<proteinExistence type="predicted"/>
<comment type="caution">
    <text evidence="1">The sequence shown here is derived from an EMBL/GenBank/DDBJ whole genome shotgun (WGS) entry which is preliminary data.</text>
</comment>
<gene>
    <name evidence="1" type="ORF">PVAP13_1KG518704</name>
</gene>
<dbReference type="EMBL" id="CM029037">
    <property type="protein sequence ID" value="KAG2662256.1"/>
    <property type="molecule type" value="Genomic_DNA"/>
</dbReference>
<evidence type="ECO:0000313" key="2">
    <source>
        <dbReference type="Proteomes" id="UP000823388"/>
    </source>
</evidence>
<organism evidence="1 2">
    <name type="scientific">Panicum virgatum</name>
    <name type="common">Blackwell switchgrass</name>
    <dbReference type="NCBI Taxonomy" id="38727"/>
    <lineage>
        <taxon>Eukaryota</taxon>
        <taxon>Viridiplantae</taxon>
        <taxon>Streptophyta</taxon>
        <taxon>Embryophyta</taxon>
        <taxon>Tracheophyta</taxon>
        <taxon>Spermatophyta</taxon>
        <taxon>Magnoliopsida</taxon>
        <taxon>Liliopsida</taxon>
        <taxon>Poales</taxon>
        <taxon>Poaceae</taxon>
        <taxon>PACMAD clade</taxon>
        <taxon>Panicoideae</taxon>
        <taxon>Panicodae</taxon>
        <taxon>Paniceae</taxon>
        <taxon>Panicinae</taxon>
        <taxon>Panicum</taxon>
        <taxon>Panicum sect. Hiantes</taxon>
    </lineage>
</organism>
<evidence type="ECO:0000313" key="1">
    <source>
        <dbReference type="EMBL" id="KAG2662256.1"/>
    </source>
</evidence>
<sequence>MSGWDRRKARELLAFEIKQHLFGDHLEVDLKLLEDAAVDLEKALARIPLKGGGMKPRFHGGIRAVIPIRAGPRGARKGTTLLGRPTLRYTLTPTGRLRRLPGCGSRRKVRCRGLVSRPAPVRLSGSWGEREGFAGLVHRRCCSNPLRRLCGGRTWLGGGRGRRIAK</sequence>
<protein>
    <submittedName>
        <fullName evidence="1">Uncharacterized protein</fullName>
    </submittedName>
</protein>
<accession>A0A8T0XVK6</accession>
<reference evidence="1" key="1">
    <citation type="submission" date="2020-05" db="EMBL/GenBank/DDBJ databases">
        <title>WGS assembly of Panicum virgatum.</title>
        <authorList>
            <person name="Lovell J.T."/>
            <person name="Jenkins J."/>
            <person name="Shu S."/>
            <person name="Juenger T.E."/>
            <person name="Schmutz J."/>
        </authorList>
    </citation>
    <scope>NUCLEOTIDE SEQUENCE</scope>
    <source>
        <strain evidence="1">AP13</strain>
    </source>
</reference>
<name>A0A8T0XVK6_PANVG</name>
<keyword evidence="2" id="KW-1185">Reference proteome</keyword>